<keyword evidence="5 7" id="KW-0472">Membrane</keyword>
<keyword evidence="3 7" id="KW-0812">Transmembrane</keyword>
<dbReference type="Proteomes" id="UP000199459">
    <property type="component" value="Unassembled WGS sequence"/>
</dbReference>
<evidence type="ECO:0000313" key="9">
    <source>
        <dbReference type="Proteomes" id="UP000199459"/>
    </source>
</evidence>
<dbReference type="Pfam" id="PF01594">
    <property type="entry name" value="AI-2E_transport"/>
    <property type="match status" value="1"/>
</dbReference>
<dbReference type="OrthoDB" id="106838at2"/>
<dbReference type="PANTHER" id="PTHR21716:SF4">
    <property type="entry name" value="TRANSMEMBRANE PROTEIN 245"/>
    <property type="match status" value="1"/>
</dbReference>
<dbReference type="InterPro" id="IPR002549">
    <property type="entry name" value="AI-2E-like"/>
</dbReference>
<feature type="transmembrane region" description="Helical" evidence="7">
    <location>
        <begin position="149"/>
        <end position="174"/>
    </location>
</feature>
<evidence type="ECO:0000256" key="6">
    <source>
        <dbReference type="SAM" id="MobiDB-lite"/>
    </source>
</evidence>
<accession>A0A1H8G9N2</accession>
<evidence type="ECO:0000256" key="4">
    <source>
        <dbReference type="ARBA" id="ARBA00022989"/>
    </source>
</evidence>
<sequence>MKVEELERWTFLIILTFVSCLFLFLLQPFFESILWACIIAILFHPMQMWLERKVGEHPNFTALVTLTACVFLVVIPVLLLLTSFLQQGIALYQRIDTGEIQPAQYIDRIRQAFPVVQEFLERIGVDIASLRENATKAALATGSFLTQNAVAVGVGTFNFLLKLALMLYIAFFLLRDGRQLIEKLIYVIPLGDERERLLFQNVAGVARATVKGNLVVAMVQGALGGFIFWVLDIPAPLLWGVVMAVLSLIPAIGAGLIWLPAAVYLYADGQWAEASILVAYGILVIGLADNVLRPILVGRDTKLPDWMVLLSTLGGIGLFGINGFVVGPLIAVLFVAFWQIFGKDFNAGDTDTGVNNDHDQSKTESGTTRNQTANENPAKQ</sequence>
<evidence type="ECO:0000256" key="1">
    <source>
        <dbReference type="ARBA" id="ARBA00004141"/>
    </source>
</evidence>
<feature type="transmembrane region" description="Helical" evidence="7">
    <location>
        <begin position="308"/>
        <end position="338"/>
    </location>
</feature>
<evidence type="ECO:0000313" key="8">
    <source>
        <dbReference type="EMBL" id="SEN40746.1"/>
    </source>
</evidence>
<feature type="transmembrane region" description="Helical" evidence="7">
    <location>
        <begin position="271"/>
        <end position="288"/>
    </location>
</feature>
<comment type="similarity">
    <text evidence="2">Belongs to the autoinducer-2 exporter (AI-2E) (TC 2.A.86) family.</text>
</comment>
<proteinExistence type="inferred from homology"/>
<dbReference type="STRING" id="917.SAMN05216326_10151"/>
<evidence type="ECO:0000256" key="3">
    <source>
        <dbReference type="ARBA" id="ARBA00022692"/>
    </source>
</evidence>
<comment type="subcellular location">
    <subcellularLocation>
        <location evidence="1">Membrane</location>
        <topology evidence="1">Multi-pass membrane protein</topology>
    </subcellularLocation>
</comment>
<dbReference type="PROSITE" id="PS51257">
    <property type="entry name" value="PROKAR_LIPOPROTEIN"/>
    <property type="match status" value="1"/>
</dbReference>
<reference evidence="8 9" key="1">
    <citation type="submission" date="2016-10" db="EMBL/GenBank/DDBJ databases">
        <authorList>
            <person name="de Groot N.N."/>
        </authorList>
    </citation>
    <scope>NUCLEOTIDE SEQUENCE [LARGE SCALE GENOMIC DNA]</scope>
    <source>
        <strain evidence="8 9">Nm22</strain>
    </source>
</reference>
<dbReference type="EMBL" id="FOCP01000017">
    <property type="protein sequence ID" value="SEN40746.1"/>
    <property type="molecule type" value="Genomic_DNA"/>
</dbReference>
<evidence type="ECO:0000256" key="7">
    <source>
        <dbReference type="SAM" id="Phobius"/>
    </source>
</evidence>
<dbReference type="RefSeq" id="WP_090633151.1">
    <property type="nucleotide sequence ID" value="NZ_FOCP01000017.1"/>
</dbReference>
<keyword evidence="4 7" id="KW-1133">Transmembrane helix</keyword>
<feature type="compositionally biased region" description="Polar residues" evidence="6">
    <location>
        <begin position="363"/>
        <end position="380"/>
    </location>
</feature>
<organism evidence="8 9">
    <name type="scientific">Nitrosomonas marina</name>
    <dbReference type="NCBI Taxonomy" id="917"/>
    <lineage>
        <taxon>Bacteria</taxon>
        <taxon>Pseudomonadati</taxon>
        <taxon>Pseudomonadota</taxon>
        <taxon>Betaproteobacteria</taxon>
        <taxon>Nitrosomonadales</taxon>
        <taxon>Nitrosomonadaceae</taxon>
        <taxon>Nitrosomonas</taxon>
    </lineage>
</organism>
<feature type="transmembrane region" description="Helical" evidence="7">
    <location>
        <begin position="237"/>
        <end position="259"/>
    </location>
</feature>
<dbReference type="GO" id="GO:0016020">
    <property type="term" value="C:membrane"/>
    <property type="evidence" value="ECO:0007669"/>
    <property type="project" value="UniProtKB-SubCell"/>
</dbReference>
<name>A0A1H8G9N2_9PROT</name>
<feature type="transmembrane region" description="Helical" evidence="7">
    <location>
        <begin position="32"/>
        <end position="50"/>
    </location>
</feature>
<protein>
    <submittedName>
        <fullName evidence="8">Predicted PurR-regulated permease PerM</fullName>
    </submittedName>
</protein>
<feature type="region of interest" description="Disordered" evidence="6">
    <location>
        <begin position="351"/>
        <end position="380"/>
    </location>
</feature>
<dbReference type="AlphaFoldDB" id="A0A1H8G9N2"/>
<gene>
    <name evidence="8" type="ORF">SAMN05216325_1178</name>
</gene>
<evidence type="ECO:0000256" key="2">
    <source>
        <dbReference type="ARBA" id="ARBA00009773"/>
    </source>
</evidence>
<evidence type="ECO:0000256" key="5">
    <source>
        <dbReference type="ARBA" id="ARBA00023136"/>
    </source>
</evidence>
<dbReference type="PANTHER" id="PTHR21716">
    <property type="entry name" value="TRANSMEMBRANE PROTEIN"/>
    <property type="match status" value="1"/>
</dbReference>
<feature type="transmembrane region" description="Helical" evidence="7">
    <location>
        <begin position="214"/>
        <end position="231"/>
    </location>
</feature>
<feature type="transmembrane region" description="Helical" evidence="7">
    <location>
        <begin position="62"/>
        <end position="85"/>
    </location>
</feature>